<dbReference type="Gene3D" id="1.10.260.40">
    <property type="entry name" value="lambda repressor-like DNA-binding domains"/>
    <property type="match status" value="1"/>
</dbReference>
<dbReference type="PANTHER" id="PTHR30146:SF33">
    <property type="entry name" value="TRANSCRIPTIONAL REGULATOR"/>
    <property type="match status" value="1"/>
</dbReference>
<accession>A0A849B6G9</accession>
<dbReference type="Pfam" id="PF00356">
    <property type="entry name" value="LacI"/>
    <property type="match status" value="1"/>
</dbReference>
<reference evidence="6 7" key="1">
    <citation type="submission" date="2020-05" db="EMBL/GenBank/DDBJ databases">
        <title>MicrobeNet Type strains.</title>
        <authorList>
            <person name="Nicholson A.C."/>
        </authorList>
    </citation>
    <scope>NUCLEOTIDE SEQUENCE [LARGE SCALE GENOMIC DNA]</scope>
    <source>
        <strain evidence="6 7">ATCC 700815</strain>
    </source>
</reference>
<keyword evidence="1" id="KW-0805">Transcription regulation</keyword>
<dbReference type="InterPro" id="IPR028082">
    <property type="entry name" value="Peripla_BP_I"/>
</dbReference>
<dbReference type="SUPFAM" id="SSF47413">
    <property type="entry name" value="lambda repressor-like DNA-binding domains"/>
    <property type="match status" value="1"/>
</dbReference>
<dbReference type="InterPro" id="IPR000843">
    <property type="entry name" value="HTH_LacI"/>
</dbReference>
<evidence type="ECO:0000256" key="4">
    <source>
        <dbReference type="SAM" id="MobiDB-lite"/>
    </source>
</evidence>
<dbReference type="GO" id="GO:0003700">
    <property type="term" value="F:DNA-binding transcription factor activity"/>
    <property type="evidence" value="ECO:0007669"/>
    <property type="project" value="TreeGrafter"/>
</dbReference>
<dbReference type="InterPro" id="IPR046335">
    <property type="entry name" value="LacI/GalR-like_sensor"/>
</dbReference>
<comment type="caution">
    <text evidence="6">The sequence shown here is derived from an EMBL/GenBank/DDBJ whole genome shotgun (WGS) entry which is preliminary data.</text>
</comment>
<dbReference type="SUPFAM" id="SSF53822">
    <property type="entry name" value="Periplasmic binding protein-like I"/>
    <property type="match status" value="1"/>
</dbReference>
<dbReference type="RefSeq" id="WP_170265869.1">
    <property type="nucleotide sequence ID" value="NZ_BAAAEB010000023.1"/>
</dbReference>
<name>A0A849B6G9_9BURK</name>
<evidence type="ECO:0000313" key="6">
    <source>
        <dbReference type="EMBL" id="NNH10842.1"/>
    </source>
</evidence>
<evidence type="ECO:0000259" key="5">
    <source>
        <dbReference type="PROSITE" id="PS50932"/>
    </source>
</evidence>
<evidence type="ECO:0000256" key="3">
    <source>
        <dbReference type="ARBA" id="ARBA00023163"/>
    </source>
</evidence>
<keyword evidence="2 6" id="KW-0238">DNA-binding</keyword>
<proteinExistence type="predicted"/>
<protein>
    <submittedName>
        <fullName evidence="6">LacI family DNA-binding transcriptional regulator</fullName>
    </submittedName>
</protein>
<dbReference type="SMART" id="SM00354">
    <property type="entry name" value="HTH_LACI"/>
    <property type="match status" value="1"/>
</dbReference>
<dbReference type="PROSITE" id="PS50932">
    <property type="entry name" value="HTH_LACI_2"/>
    <property type="match status" value="1"/>
</dbReference>
<gene>
    <name evidence="6" type="ORF">HLB16_08110</name>
</gene>
<dbReference type="CDD" id="cd01575">
    <property type="entry name" value="PBP1_GntR"/>
    <property type="match status" value="1"/>
</dbReference>
<dbReference type="CDD" id="cd01392">
    <property type="entry name" value="HTH_LacI"/>
    <property type="match status" value="1"/>
</dbReference>
<dbReference type="Proteomes" id="UP000542973">
    <property type="component" value="Unassembled WGS sequence"/>
</dbReference>
<feature type="domain" description="HTH lacI-type" evidence="5">
    <location>
        <begin position="90"/>
        <end position="144"/>
    </location>
</feature>
<dbReference type="GO" id="GO:0000976">
    <property type="term" value="F:transcription cis-regulatory region binding"/>
    <property type="evidence" value="ECO:0007669"/>
    <property type="project" value="TreeGrafter"/>
</dbReference>
<dbReference type="EMBL" id="JABEMD010000010">
    <property type="protein sequence ID" value="NNH10842.1"/>
    <property type="molecule type" value="Genomic_DNA"/>
</dbReference>
<dbReference type="PANTHER" id="PTHR30146">
    <property type="entry name" value="LACI-RELATED TRANSCRIPTIONAL REPRESSOR"/>
    <property type="match status" value="1"/>
</dbReference>
<evidence type="ECO:0000313" key="7">
    <source>
        <dbReference type="Proteomes" id="UP000542973"/>
    </source>
</evidence>
<feature type="region of interest" description="Disordered" evidence="4">
    <location>
        <begin position="63"/>
        <end position="89"/>
    </location>
</feature>
<dbReference type="Pfam" id="PF13377">
    <property type="entry name" value="Peripla_BP_3"/>
    <property type="match status" value="1"/>
</dbReference>
<organism evidence="6 7">
    <name type="scientific">Cupriavidus gilardii</name>
    <dbReference type="NCBI Taxonomy" id="82541"/>
    <lineage>
        <taxon>Bacteria</taxon>
        <taxon>Pseudomonadati</taxon>
        <taxon>Pseudomonadota</taxon>
        <taxon>Betaproteobacteria</taxon>
        <taxon>Burkholderiales</taxon>
        <taxon>Burkholderiaceae</taxon>
        <taxon>Cupriavidus</taxon>
    </lineage>
</organism>
<evidence type="ECO:0000256" key="2">
    <source>
        <dbReference type="ARBA" id="ARBA00023125"/>
    </source>
</evidence>
<dbReference type="AlphaFoldDB" id="A0A849B6G9"/>
<sequence>MRAARRRGCMRVSPWKGRCQPRLGRGCYRLHFGIAGEMKPVTLPECIIRCANWSTHQPILGSMPTDPGPVPPAKPAATRSRASRPRSGTYTVHDVARMAGVSSVTVSRYFNEPQKVSEALRTRLAQVIEQTGYVPNQVARILATNQGGVVGAVMQNVTSPTFADMVRGMMDVAERNDLQLLLANSHFSRDSEARALRTFAGWHPRALILTRGDHSPESDALLARLKVPIVEAWEVHAGRPFHQVGFSQQVVGRMLAEHFVGQGALRIRFVLNGAVEDGRATRRSEGYAQAMHDAGLVPDVWRARASDDVGAAREAMAALAAMPPGRRPRAVIFANDNMAITAILCAHSHGLAIPGDLAVAGFGDAPLAAVTTPSLTTVRPDPYAIGSRAMEIVVASLHASTASAGPQVQEIACDLVIRESSRVVR</sequence>
<evidence type="ECO:0000256" key="1">
    <source>
        <dbReference type="ARBA" id="ARBA00023015"/>
    </source>
</evidence>
<dbReference type="Gene3D" id="3.40.50.2300">
    <property type="match status" value="2"/>
</dbReference>
<dbReference type="InterPro" id="IPR010982">
    <property type="entry name" value="Lambda_DNA-bd_dom_sf"/>
</dbReference>
<keyword evidence="3" id="KW-0804">Transcription</keyword>